<dbReference type="InterPro" id="IPR043926">
    <property type="entry name" value="ABCG_dom"/>
</dbReference>
<dbReference type="SUPFAM" id="SSF52540">
    <property type="entry name" value="P-loop containing nucleoside triphosphate hydrolases"/>
    <property type="match status" value="1"/>
</dbReference>
<protein>
    <submittedName>
        <fullName evidence="11">ATP-binding cassette, sub-family G (WHITE), member 2c</fullName>
    </submittedName>
</protein>
<dbReference type="InterPro" id="IPR003593">
    <property type="entry name" value="AAA+_ATPase"/>
</dbReference>
<dbReference type="GO" id="GO:0015562">
    <property type="term" value="F:efflux transmembrane transporter activity"/>
    <property type="evidence" value="ECO:0007669"/>
    <property type="project" value="UniProtKB-ARBA"/>
</dbReference>
<dbReference type="GO" id="GO:0016324">
    <property type="term" value="C:apical plasma membrane"/>
    <property type="evidence" value="ECO:0007669"/>
    <property type="project" value="UniProtKB-ARBA"/>
</dbReference>
<keyword evidence="5" id="KW-0547">Nucleotide-binding</keyword>
<dbReference type="CDD" id="cd03213">
    <property type="entry name" value="ABCG_EPDR"/>
    <property type="match status" value="1"/>
</dbReference>
<dbReference type="SMART" id="SM00382">
    <property type="entry name" value="AAA"/>
    <property type="match status" value="1"/>
</dbReference>
<dbReference type="InterPro" id="IPR013525">
    <property type="entry name" value="ABC2_TM"/>
</dbReference>
<gene>
    <name evidence="11" type="primary">LOC109062168</name>
</gene>
<feature type="transmembrane region" description="Helical" evidence="9">
    <location>
        <begin position="527"/>
        <end position="546"/>
    </location>
</feature>
<evidence type="ECO:0000256" key="8">
    <source>
        <dbReference type="ARBA" id="ARBA00023136"/>
    </source>
</evidence>
<dbReference type="FunFam" id="3.40.50.300:FF:000622">
    <property type="entry name" value="ATP-binding cassette sub-family G member 2"/>
    <property type="match status" value="1"/>
</dbReference>
<comment type="subcellular location">
    <subcellularLocation>
        <location evidence="1">Membrane</location>
        <topology evidence="1">Multi-pass membrane protein</topology>
    </subcellularLocation>
</comment>
<dbReference type="PROSITE" id="PS50893">
    <property type="entry name" value="ABC_TRANSPORTER_2"/>
    <property type="match status" value="1"/>
</dbReference>
<comment type="similarity">
    <text evidence="2">Belongs to the ABC transporter superfamily. ABCG family. Eye pigment precursor importer (TC 3.A.1.204) subfamily.</text>
</comment>
<evidence type="ECO:0000256" key="6">
    <source>
        <dbReference type="ARBA" id="ARBA00022840"/>
    </source>
</evidence>
<keyword evidence="8 9" id="KW-0472">Membrane</keyword>
<dbReference type="InterPro" id="IPR027417">
    <property type="entry name" value="P-loop_NTPase"/>
</dbReference>
<evidence type="ECO:0000256" key="4">
    <source>
        <dbReference type="ARBA" id="ARBA00022692"/>
    </source>
</evidence>
<evidence type="ECO:0000256" key="7">
    <source>
        <dbReference type="ARBA" id="ARBA00022989"/>
    </source>
</evidence>
<dbReference type="PANTHER" id="PTHR48041">
    <property type="entry name" value="ABC TRANSPORTER G FAMILY MEMBER 28"/>
    <property type="match status" value="1"/>
</dbReference>
<evidence type="ECO:0000259" key="10">
    <source>
        <dbReference type="PROSITE" id="PS50893"/>
    </source>
</evidence>
<organism evidence="11 12">
    <name type="scientific">Cyprinus carpio</name>
    <name type="common">Common carp</name>
    <dbReference type="NCBI Taxonomy" id="7962"/>
    <lineage>
        <taxon>Eukaryota</taxon>
        <taxon>Metazoa</taxon>
        <taxon>Chordata</taxon>
        <taxon>Craniata</taxon>
        <taxon>Vertebrata</taxon>
        <taxon>Euteleostomi</taxon>
        <taxon>Actinopterygii</taxon>
        <taxon>Neopterygii</taxon>
        <taxon>Teleostei</taxon>
        <taxon>Ostariophysi</taxon>
        <taxon>Cypriniformes</taxon>
        <taxon>Cyprinidae</taxon>
        <taxon>Cyprininae</taxon>
        <taxon>Cyprinus</taxon>
    </lineage>
</organism>
<dbReference type="InterPro" id="IPR050352">
    <property type="entry name" value="ABCG_transporters"/>
</dbReference>
<dbReference type="Pfam" id="PF00005">
    <property type="entry name" value="ABC_tran"/>
    <property type="match status" value="1"/>
</dbReference>
<keyword evidence="7 9" id="KW-1133">Transmembrane helix</keyword>
<dbReference type="Pfam" id="PF01061">
    <property type="entry name" value="ABC2_membrane"/>
    <property type="match status" value="1"/>
</dbReference>
<feature type="transmembrane region" description="Helical" evidence="9">
    <location>
        <begin position="383"/>
        <end position="403"/>
    </location>
</feature>
<evidence type="ECO:0000256" key="3">
    <source>
        <dbReference type="ARBA" id="ARBA00022448"/>
    </source>
</evidence>
<evidence type="ECO:0000256" key="5">
    <source>
        <dbReference type="ARBA" id="ARBA00022741"/>
    </source>
</evidence>
<dbReference type="AlphaFoldDB" id="A0A8C1SVN2"/>
<feature type="transmembrane region" description="Helical" evidence="9">
    <location>
        <begin position="415"/>
        <end position="437"/>
    </location>
</feature>
<evidence type="ECO:0000256" key="1">
    <source>
        <dbReference type="ARBA" id="ARBA00004141"/>
    </source>
</evidence>
<name>A0A8C1SVN2_CYPCA</name>
<dbReference type="Pfam" id="PF19055">
    <property type="entry name" value="ABC2_membrane_7"/>
    <property type="match status" value="1"/>
</dbReference>
<evidence type="ECO:0000256" key="9">
    <source>
        <dbReference type="SAM" id="Phobius"/>
    </source>
</evidence>
<dbReference type="Proteomes" id="UP000694700">
    <property type="component" value="Unplaced"/>
</dbReference>
<dbReference type="Gene3D" id="3.40.50.300">
    <property type="entry name" value="P-loop containing nucleotide triphosphate hydrolases"/>
    <property type="match status" value="1"/>
</dbReference>
<dbReference type="GO" id="GO:0140359">
    <property type="term" value="F:ABC-type transporter activity"/>
    <property type="evidence" value="ECO:0007669"/>
    <property type="project" value="InterPro"/>
</dbReference>
<dbReference type="GO" id="GO:0008514">
    <property type="term" value="F:organic anion transmembrane transporter activity"/>
    <property type="evidence" value="ECO:0007669"/>
    <property type="project" value="UniProtKB-ARBA"/>
</dbReference>
<sequence length="629" mass="70980">MLDELVVKEQPSTDMEESIPCFQAPGPTLTFHHLRYHIRERLGMFSREWVEKDILKDVSGIMNPGMNAIMGPTGSGKTSLLDVIAGRKDPKGLKSGQVLVDNTTVTSDLRLCSAYVVQNDVLMGTLTVRENLAFSANLRLSRKEYSSADKKMRVDSVIQELGLKDCADTKIGTMFLRGISGGEKKRCSIGMELITSPSLMFLDEPTTGLDANTANSIMELLQKLSKKGKTVIFSIHQPRYSIFSQFDHLTLMNKGEIIYAGAANKAITYFEDLGYKCEPFNNPADFFLDVTNGTILPQIHNNKSGKCSSSEEMEENENPLAVIYRQSPYFLSVKDRLNQISDGLDPEVTKGDRVSYATPFYYQLMLVSGRTVRNILRNPQTSYAQLFLNIFFGILVGLIYYQIPHTLPEALQNRTGAFFFLVINMVFGNLSAVELFISERVLFIHENSSGFYRTSVYFLSKVFADLIPNRILPVFIFSAIPYFMMGLKPDVEAFFLYCLTMSMVSLSAVSLAFLVSASVGSFAMANILIAMPYVFMMVFGGFLVNLNSMLSWMSWLKWASIFRYGYNVSALNTFQSNQDRLYVCDVYLDHQEIDHSTWGFWQNQVALTGIMCVCLILAYVQLCRINRWK</sequence>
<dbReference type="Ensembl" id="ENSCCRT00015013278.1">
    <property type="protein sequence ID" value="ENSCCRP00015012820.1"/>
    <property type="gene ID" value="ENSCCRG00015005850.1"/>
</dbReference>
<dbReference type="InterPro" id="IPR003439">
    <property type="entry name" value="ABC_transporter-like_ATP-bd"/>
</dbReference>
<accession>A0A8C1SVN2</accession>
<dbReference type="GO" id="GO:0005524">
    <property type="term" value="F:ATP binding"/>
    <property type="evidence" value="ECO:0007669"/>
    <property type="project" value="UniProtKB-KW"/>
</dbReference>
<proteinExistence type="inferred from homology"/>
<keyword evidence="3" id="KW-0813">Transport</keyword>
<feature type="transmembrane region" description="Helical" evidence="9">
    <location>
        <begin position="605"/>
        <end position="623"/>
    </location>
</feature>
<keyword evidence="6" id="KW-0067">ATP-binding</keyword>
<dbReference type="PANTHER" id="PTHR48041:SF49">
    <property type="entry name" value="ATP-BINDING CASSETTE TRANSPORTER SUB-FAMILY G MEMBER 2B-RELATED"/>
    <property type="match status" value="1"/>
</dbReference>
<dbReference type="GO" id="GO:0016887">
    <property type="term" value="F:ATP hydrolysis activity"/>
    <property type="evidence" value="ECO:0007669"/>
    <property type="project" value="InterPro"/>
</dbReference>
<evidence type="ECO:0000313" key="11">
    <source>
        <dbReference type="Ensembl" id="ENSCCRP00015012820.1"/>
    </source>
</evidence>
<evidence type="ECO:0000256" key="2">
    <source>
        <dbReference type="ARBA" id="ARBA00005814"/>
    </source>
</evidence>
<keyword evidence="4 9" id="KW-0812">Transmembrane</keyword>
<reference evidence="11" key="1">
    <citation type="submission" date="2025-08" db="UniProtKB">
        <authorList>
            <consortium name="Ensembl"/>
        </authorList>
    </citation>
    <scope>IDENTIFICATION</scope>
</reference>
<feature type="domain" description="ABC transporter" evidence="10">
    <location>
        <begin position="38"/>
        <end position="279"/>
    </location>
</feature>
<evidence type="ECO:0000313" key="12">
    <source>
        <dbReference type="Proteomes" id="UP000694700"/>
    </source>
</evidence>
<feature type="transmembrane region" description="Helical" evidence="9">
    <location>
        <begin position="494"/>
        <end position="515"/>
    </location>
</feature>